<keyword evidence="6" id="KW-0732">Signal</keyword>
<evidence type="ECO:0000313" key="17">
    <source>
        <dbReference type="Proteomes" id="UP000541425"/>
    </source>
</evidence>
<name>A0A7W5YCX3_9BACT</name>
<dbReference type="InterPro" id="IPR039426">
    <property type="entry name" value="TonB-dep_rcpt-like"/>
</dbReference>
<comment type="similarity">
    <text evidence="12 13">Belongs to the TonB-dependent receptor family.</text>
</comment>
<feature type="domain" description="TonB-dependent receptor plug" evidence="15">
    <location>
        <begin position="43"/>
        <end position="151"/>
    </location>
</feature>
<dbReference type="PANTHER" id="PTHR32552:SF68">
    <property type="entry name" value="FERRICHROME OUTER MEMBRANE TRANSPORTER_PHAGE RECEPTOR"/>
    <property type="match status" value="1"/>
</dbReference>
<evidence type="ECO:0000256" key="5">
    <source>
        <dbReference type="ARBA" id="ARBA00022692"/>
    </source>
</evidence>
<keyword evidence="7" id="KW-0408">Iron</keyword>
<dbReference type="Proteomes" id="UP000541425">
    <property type="component" value="Unassembled WGS sequence"/>
</dbReference>
<dbReference type="SUPFAM" id="SSF56935">
    <property type="entry name" value="Porins"/>
    <property type="match status" value="1"/>
</dbReference>
<keyword evidence="3 12" id="KW-1134">Transmembrane beta strand</keyword>
<keyword evidence="10 12" id="KW-0472">Membrane</keyword>
<evidence type="ECO:0000256" key="9">
    <source>
        <dbReference type="ARBA" id="ARBA00023077"/>
    </source>
</evidence>
<evidence type="ECO:0000259" key="14">
    <source>
        <dbReference type="Pfam" id="PF00593"/>
    </source>
</evidence>
<keyword evidence="16" id="KW-0675">Receptor</keyword>
<keyword evidence="4" id="KW-0410">Iron transport</keyword>
<gene>
    <name evidence="16" type="ORF">FHS60_000076</name>
</gene>
<evidence type="ECO:0000256" key="4">
    <source>
        <dbReference type="ARBA" id="ARBA00022496"/>
    </source>
</evidence>
<sequence length="761" mass="86210">MIKTYLLGGVMLMTVPSLEAQTASDSSRYYLEAAQVVGTRASSSTPMAFTNLSKKALSGINFGQDIPFLLSLTPSVTMSSDAGTGIGYTYLRIRGTDPTRINVTANGIPLNDAESNSIYWVNMGDFASTLGSVQVQRGVGTSTNGSGAFGASVNMMTEAIYDYPFLQVDASAGSFGTHKESVLFGTGMMRKHWAFSGRLSNIGSDGYIRRASSDLNSYFFQGGYFADRTIVKFITFNGTERTGHAWDYATKSQMENLGRNYNPSGKYKDADGKTAFYKNQIDNYHQQHYQLIWNQDLTEMFNLNLALHYTHGNGYYEQYKTNRKLVEYGLQPFMQDVADKNGVVTPTLMKKQDLIRRKYSSADFYGTVFSLNYENKNGLEATLGGGWNKYDGLHYGHVLWVRNYLGALNPEQPYYKNYAHKQDMNIYGRVNYNFWRGLSMYADLQYRYVDYKMYGPSDQHNGSAFVPYNVHANFSFFNPKAGMLWQINPHHAVYASYAMAHKEPTRNDYEQAIWSTYTPKSERLNDFELGYRFQSHNFSAAANLYYMLYKDQFVLTGEQDQNGEKVARNVGNSYRRGLELQAAWMPTNFLRWDANLTWSHNRIKDYKVVLDDTGETFNLGNTPISFSPNLIFNNTFSANWAGFRASLQSQFVGEQYMTNTGFKTFEAGNKDGDLTIDKYFVSNFDLTYTFPKIRFAKSLAIGLTMYNIFNEKYESNGSANTQVKSNGQGGAMAYQDAKWNSYSVYSAQAPANFLVHLSIRF</sequence>
<proteinExistence type="inferred from homology"/>
<protein>
    <submittedName>
        <fullName evidence="16">Iron complex outermembrane receptor protein</fullName>
    </submittedName>
</protein>
<dbReference type="Gene3D" id="2.40.170.20">
    <property type="entry name" value="TonB-dependent receptor, beta-barrel domain"/>
    <property type="match status" value="1"/>
</dbReference>
<dbReference type="Pfam" id="PF07715">
    <property type="entry name" value="Plug"/>
    <property type="match status" value="1"/>
</dbReference>
<dbReference type="RefSeq" id="WP_183693459.1">
    <property type="nucleotide sequence ID" value="NZ_JACICA010000001.1"/>
</dbReference>
<keyword evidence="9 13" id="KW-0798">TonB box</keyword>
<feature type="domain" description="TonB-dependent receptor-like beta-barrel" evidence="14">
    <location>
        <begin position="241"/>
        <end position="708"/>
    </location>
</feature>
<comment type="caution">
    <text evidence="16">The sequence shown here is derived from an EMBL/GenBank/DDBJ whole genome shotgun (WGS) entry which is preliminary data.</text>
</comment>
<evidence type="ECO:0000256" key="3">
    <source>
        <dbReference type="ARBA" id="ARBA00022452"/>
    </source>
</evidence>
<evidence type="ECO:0000256" key="12">
    <source>
        <dbReference type="PROSITE-ProRule" id="PRU01360"/>
    </source>
</evidence>
<evidence type="ECO:0000256" key="7">
    <source>
        <dbReference type="ARBA" id="ARBA00023004"/>
    </source>
</evidence>
<keyword evidence="11 12" id="KW-0998">Cell outer membrane</keyword>
<evidence type="ECO:0000256" key="2">
    <source>
        <dbReference type="ARBA" id="ARBA00022448"/>
    </source>
</evidence>
<dbReference type="InterPro" id="IPR000531">
    <property type="entry name" value="Beta-barrel_TonB"/>
</dbReference>
<comment type="subcellular location">
    <subcellularLocation>
        <location evidence="1 12">Cell outer membrane</location>
        <topology evidence="1 12">Multi-pass membrane protein</topology>
    </subcellularLocation>
</comment>
<keyword evidence="5 12" id="KW-0812">Transmembrane</keyword>
<reference evidence="16 17" key="1">
    <citation type="submission" date="2020-08" db="EMBL/GenBank/DDBJ databases">
        <title>Genomic Encyclopedia of Type Strains, Phase IV (KMG-IV): sequencing the most valuable type-strain genomes for metagenomic binning, comparative biology and taxonomic classification.</title>
        <authorList>
            <person name="Goeker M."/>
        </authorList>
    </citation>
    <scope>NUCLEOTIDE SEQUENCE [LARGE SCALE GENOMIC DNA]</scope>
    <source>
        <strain evidence="16 17">DSM 22548</strain>
    </source>
</reference>
<dbReference type="PROSITE" id="PS52016">
    <property type="entry name" value="TONB_DEPENDENT_REC_3"/>
    <property type="match status" value="1"/>
</dbReference>
<dbReference type="AlphaFoldDB" id="A0A7W5YCX3"/>
<keyword evidence="2 12" id="KW-0813">Transport</keyword>
<dbReference type="Gene3D" id="2.170.130.10">
    <property type="entry name" value="TonB-dependent receptor, plug domain"/>
    <property type="match status" value="1"/>
</dbReference>
<dbReference type="InterPro" id="IPR012910">
    <property type="entry name" value="Plug_dom"/>
</dbReference>
<dbReference type="InterPro" id="IPR037066">
    <property type="entry name" value="Plug_dom_sf"/>
</dbReference>
<evidence type="ECO:0000259" key="15">
    <source>
        <dbReference type="Pfam" id="PF07715"/>
    </source>
</evidence>
<dbReference type="Pfam" id="PF00593">
    <property type="entry name" value="TonB_dep_Rec_b-barrel"/>
    <property type="match status" value="1"/>
</dbReference>
<dbReference type="GO" id="GO:0009279">
    <property type="term" value="C:cell outer membrane"/>
    <property type="evidence" value="ECO:0007669"/>
    <property type="project" value="UniProtKB-SubCell"/>
</dbReference>
<accession>A0A7W5YCX3</accession>
<keyword evidence="8" id="KW-0406">Ion transport</keyword>
<dbReference type="GO" id="GO:0015344">
    <property type="term" value="F:siderophore uptake transmembrane transporter activity"/>
    <property type="evidence" value="ECO:0007669"/>
    <property type="project" value="TreeGrafter"/>
</dbReference>
<evidence type="ECO:0000256" key="13">
    <source>
        <dbReference type="RuleBase" id="RU003357"/>
    </source>
</evidence>
<dbReference type="InterPro" id="IPR036942">
    <property type="entry name" value="Beta-barrel_TonB_sf"/>
</dbReference>
<evidence type="ECO:0000256" key="6">
    <source>
        <dbReference type="ARBA" id="ARBA00022729"/>
    </source>
</evidence>
<evidence type="ECO:0000256" key="1">
    <source>
        <dbReference type="ARBA" id="ARBA00004571"/>
    </source>
</evidence>
<evidence type="ECO:0000256" key="8">
    <source>
        <dbReference type="ARBA" id="ARBA00023065"/>
    </source>
</evidence>
<dbReference type="EMBL" id="JACICA010000001">
    <property type="protein sequence ID" value="MBB3701634.1"/>
    <property type="molecule type" value="Genomic_DNA"/>
</dbReference>
<evidence type="ECO:0000256" key="11">
    <source>
        <dbReference type="ARBA" id="ARBA00023237"/>
    </source>
</evidence>
<evidence type="ECO:0000256" key="10">
    <source>
        <dbReference type="ARBA" id="ARBA00023136"/>
    </source>
</evidence>
<dbReference type="PANTHER" id="PTHR32552">
    <property type="entry name" value="FERRICHROME IRON RECEPTOR-RELATED"/>
    <property type="match status" value="1"/>
</dbReference>
<organism evidence="16 17">
    <name type="scientific">Alloprevotella rava</name>
    <dbReference type="NCBI Taxonomy" id="671218"/>
    <lineage>
        <taxon>Bacteria</taxon>
        <taxon>Pseudomonadati</taxon>
        <taxon>Bacteroidota</taxon>
        <taxon>Bacteroidia</taxon>
        <taxon>Bacteroidales</taxon>
        <taxon>Prevotellaceae</taxon>
        <taxon>Alloprevotella</taxon>
    </lineage>
</organism>
<evidence type="ECO:0000313" key="16">
    <source>
        <dbReference type="EMBL" id="MBB3701634.1"/>
    </source>
</evidence>